<dbReference type="InterPro" id="IPR041285">
    <property type="entry name" value="MID_MedPIWI"/>
</dbReference>
<dbReference type="AlphaFoldDB" id="A0A9D4WZ00"/>
<organism evidence="9 10">
    <name type="scientific">Pisum sativum</name>
    <name type="common">Garden pea</name>
    <name type="synonym">Lathyrus oleraceus</name>
    <dbReference type="NCBI Taxonomy" id="3888"/>
    <lineage>
        <taxon>Eukaryota</taxon>
        <taxon>Viridiplantae</taxon>
        <taxon>Streptophyta</taxon>
        <taxon>Embryophyta</taxon>
        <taxon>Tracheophyta</taxon>
        <taxon>Spermatophyta</taxon>
        <taxon>Magnoliopsida</taxon>
        <taxon>eudicotyledons</taxon>
        <taxon>Gunneridae</taxon>
        <taxon>Pentapetalae</taxon>
        <taxon>rosids</taxon>
        <taxon>fabids</taxon>
        <taxon>Fabales</taxon>
        <taxon>Fabaceae</taxon>
        <taxon>Papilionoideae</taxon>
        <taxon>50 kb inversion clade</taxon>
        <taxon>NPAAA clade</taxon>
        <taxon>Hologalegina</taxon>
        <taxon>IRL clade</taxon>
        <taxon>Fabeae</taxon>
        <taxon>Lathyrus</taxon>
    </lineage>
</organism>
<evidence type="ECO:0000256" key="3">
    <source>
        <dbReference type="ARBA" id="ARBA00022491"/>
    </source>
</evidence>
<dbReference type="GO" id="GO:0005634">
    <property type="term" value="C:nucleus"/>
    <property type="evidence" value="ECO:0007669"/>
    <property type="project" value="UniProtKB-SubCell"/>
</dbReference>
<accession>A0A9D4WZ00</accession>
<reference evidence="9 10" key="1">
    <citation type="journal article" date="2022" name="Nat. Genet.">
        <title>Improved pea reference genome and pan-genome highlight genomic features and evolutionary characteristics.</title>
        <authorList>
            <person name="Yang T."/>
            <person name="Liu R."/>
            <person name="Luo Y."/>
            <person name="Hu S."/>
            <person name="Wang D."/>
            <person name="Wang C."/>
            <person name="Pandey M.K."/>
            <person name="Ge S."/>
            <person name="Xu Q."/>
            <person name="Li N."/>
            <person name="Li G."/>
            <person name="Huang Y."/>
            <person name="Saxena R.K."/>
            <person name="Ji Y."/>
            <person name="Li M."/>
            <person name="Yan X."/>
            <person name="He Y."/>
            <person name="Liu Y."/>
            <person name="Wang X."/>
            <person name="Xiang C."/>
            <person name="Varshney R.K."/>
            <person name="Ding H."/>
            <person name="Gao S."/>
            <person name="Zong X."/>
        </authorList>
    </citation>
    <scope>NUCLEOTIDE SEQUENCE [LARGE SCALE GENOMIC DNA]</scope>
    <source>
        <strain evidence="9 10">cv. Zhongwan 6</strain>
    </source>
</reference>
<dbReference type="InterPro" id="IPR012974">
    <property type="entry name" value="NOP58/56_N"/>
</dbReference>
<protein>
    <submittedName>
        <fullName evidence="9">Uncharacterized protein</fullName>
    </submittedName>
</protein>
<evidence type="ECO:0000313" key="9">
    <source>
        <dbReference type="EMBL" id="KAI5411703.1"/>
    </source>
</evidence>
<gene>
    <name evidence="9" type="ORF">KIW84_056687</name>
</gene>
<keyword evidence="6" id="KW-0539">Nucleus</keyword>
<evidence type="ECO:0000259" key="7">
    <source>
        <dbReference type="Pfam" id="PF08156"/>
    </source>
</evidence>
<evidence type="ECO:0000259" key="8">
    <source>
        <dbReference type="Pfam" id="PF18296"/>
    </source>
</evidence>
<keyword evidence="3" id="KW-0678">Repressor</keyword>
<proteinExistence type="inferred from homology"/>
<name>A0A9D4WZ00_PEA</name>
<dbReference type="PANTHER" id="PTHR46774">
    <property type="entry name" value="CHROMATIN MODIFICATION-RELATED PROTEIN EAF1 A-RELATED"/>
    <property type="match status" value="1"/>
</dbReference>
<dbReference type="InterPro" id="IPR044798">
    <property type="entry name" value="EAF1A/B"/>
</dbReference>
<comment type="subcellular location">
    <subcellularLocation>
        <location evidence="1">Nucleus</location>
    </subcellularLocation>
</comment>
<dbReference type="SUPFAM" id="SSF47576">
    <property type="entry name" value="Calponin-homology domain, CH-domain"/>
    <property type="match status" value="1"/>
</dbReference>
<keyword evidence="5" id="KW-0804">Transcription</keyword>
<feature type="domain" description="Nucleolar protein 58/56 N-terminal" evidence="7">
    <location>
        <begin position="296"/>
        <end position="350"/>
    </location>
</feature>
<dbReference type="GO" id="GO:0035267">
    <property type="term" value="C:NuA4 histone acetyltransferase complex"/>
    <property type="evidence" value="ECO:0007669"/>
    <property type="project" value="InterPro"/>
</dbReference>
<dbReference type="Gramene" id="Psat05G0668700-T1">
    <property type="protein sequence ID" value="KAI5411703.1"/>
    <property type="gene ID" value="KIW84_056687"/>
</dbReference>
<dbReference type="Gene3D" id="1.10.418.10">
    <property type="entry name" value="Calponin-like domain"/>
    <property type="match status" value="1"/>
</dbReference>
<evidence type="ECO:0000313" key="10">
    <source>
        <dbReference type="Proteomes" id="UP001058974"/>
    </source>
</evidence>
<evidence type="ECO:0000256" key="4">
    <source>
        <dbReference type="ARBA" id="ARBA00023015"/>
    </source>
</evidence>
<comment type="caution">
    <text evidence="9">The sequence shown here is derived from an EMBL/GenBank/DDBJ whole genome shotgun (WGS) entry which is preliminary data.</text>
</comment>
<keyword evidence="10" id="KW-1185">Reference proteome</keyword>
<comment type="similarity">
    <text evidence="2">Belongs to the Mediator complex subunit 13 family.</text>
</comment>
<dbReference type="InterPro" id="IPR036872">
    <property type="entry name" value="CH_dom_sf"/>
</dbReference>
<dbReference type="PANTHER" id="PTHR46774:SF3">
    <property type="entry name" value="CHROMATIN MODIFICATION-RELATED PROTEIN EAF1 A-RELATED"/>
    <property type="match status" value="1"/>
</dbReference>
<dbReference type="Proteomes" id="UP001058974">
    <property type="component" value="Chromosome 5"/>
</dbReference>
<evidence type="ECO:0000256" key="2">
    <source>
        <dbReference type="ARBA" id="ARBA00009354"/>
    </source>
</evidence>
<keyword evidence="4" id="KW-0805">Transcription regulation</keyword>
<feature type="domain" description="MID" evidence="8">
    <location>
        <begin position="178"/>
        <end position="272"/>
    </location>
</feature>
<evidence type="ECO:0000256" key="6">
    <source>
        <dbReference type="ARBA" id="ARBA00023242"/>
    </source>
</evidence>
<dbReference type="Pfam" id="PF08156">
    <property type="entry name" value="NOP5NT"/>
    <property type="match status" value="1"/>
</dbReference>
<dbReference type="EMBL" id="JAMSHJ010000005">
    <property type="protein sequence ID" value="KAI5411703.1"/>
    <property type="molecule type" value="Genomic_DNA"/>
</dbReference>
<dbReference type="Pfam" id="PF18296">
    <property type="entry name" value="MID_MedPIWI"/>
    <property type="match status" value="1"/>
</dbReference>
<evidence type="ECO:0000256" key="1">
    <source>
        <dbReference type="ARBA" id="ARBA00004123"/>
    </source>
</evidence>
<evidence type="ECO:0000256" key="5">
    <source>
        <dbReference type="ARBA" id="ARBA00023163"/>
    </source>
</evidence>
<sequence length="509" mass="55859">METYRKSIESHFLPCGKTGSSIQEEVETSIYDTGAEFGCEDVAYDEDEGETSTYYLPGTYESRRSLKSVQKKHKNRIKAYTQRVIEIGTDLPYAHYSTGVHPSVLFGSRSVNLNVATGSKWGVEVIPSRAFAVSFAAFNGTNLPSNLNFLTHETESSEVLVGLNVDNNAIIDEAKANAVIGQSQQQFLFVIQQSDRERRSSLHNQVVKALSGLATVDEASGSNIPVLSGFSIPKLVLQIVTVDALFRVTSPSVSEFVILKETAFTVYSKARRVSFSPHTAKPVSTKVCSKSVKMLVQFETPAGFALFKVLNEGKLSEVQDLSLDFSTADAARKVVKLKAFSKFENNSSGLIDDSHDIKTSNNTSILGSLTLRIIKVSKGTQEVQTLDMAKLVVSAVGILAFTMYHRRKRKLGSAFDITESRLSTDQNKSIYRKLGCSIFLLPEDIIEVNQKMILTLSTSIMYWSLQNSEENSPEASPVASADGEHETDLVNEVSDLAIDDNVIVKVSSP</sequence>